<comment type="similarity">
    <text evidence="1">Belongs to the ornithine cyclodeaminase/mu-crystallin family.</text>
</comment>
<dbReference type="FunFam" id="3.40.50.720:FF:000311">
    <property type="entry name" value="Ornithine cyclodeaminase"/>
    <property type="match status" value="1"/>
</dbReference>
<dbReference type="HOGENOM" id="CLU_042088_1_2_5"/>
<dbReference type="Gene3D" id="3.30.1780.10">
    <property type="entry name" value="ornithine cyclodeaminase, domain 1"/>
    <property type="match status" value="1"/>
</dbReference>
<dbReference type="InterPro" id="IPR023401">
    <property type="entry name" value="ODC_N"/>
</dbReference>
<reference evidence="2 3" key="5">
    <citation type="journal article" date="2010" name="Appl. Environ. Microbiol.">
        <title>phrR-like gene praR of Azorhizobium caulinodans ORS571 is essential for symbiosis with Sesbania rostrata and is involved in expression of reb genes.</title>
        <authorList>
            <person name="Akiba N."/>
            <person name="Aono T."/>
            <person name="Toyazaki H."/>
            <person name="Sato S."/>
            <person name="Oyaizu H."/>
        </authorList>
    </citation>
    <scope>NUCLEOTIDE SEQUENCE [LARGE SCALE GENOMIC DNA]</scope>
    <source>
        <strain evidence="3">ATCC 43989 / DSM 5975 / JCM 20966 / LMG 6465 / NBRC 14845 / NCIMB 13405 / ORS 571</strain>
    </source>
</reference>
<dbReference type="PIRSF" id="PIRSF001439">
    <property type="entry name" value="CryM"/>
    <property type="match status" value="1"/>
</dbReference>
<dbReference type="Pfam" id="PF02423">
    <property type="entry name" value="OCD_Mu_crystall"/>
    <property type="match status" value="1"/>
</dbReference>
<dbReference type="InterPro" id="IPR003462">
    <property type="entry name" value="ODC_Mu_crystall"/>
</dbReference>
<organism evidence="2 3">
    <name type="scientific">Azorhizobium caulinodans (strain ATCC 43989 / DSM 5975 / JCM 20966 / LMG 6465 / NBRC 14845 / NCIMB 13405 / ORS 571)</name>
    <dbReference type="NCBI Taxonomy" id="438753"/>
    <lineage>
        <taxon>Bacteria</taxon>
        <taxon>Pseudomonadati</taxon>
        <taxon>Pseudomonadota</taxon>
        <taxon>Alphaproteobacteria</taxon>
        <taxon>Hyphomicrobiales</taxon>
        <taxon>Xanthobacteraceae</taxon>
        <taxon>Azorhizobium</taxon>
    </lineage>
</organism>
<dbReference type="Gene3D" id="3.40.50.720">
    <property type="entry name" value="NAD(P)-binding Rossmann-like Domain"/>
    <property type="match status" value="1"/>
</dbReference>
<dbReference type="NCBIfam" id="NF004793">
    <property type="entry name" value="PRK06141.1"/>
    <property type="match status" value="1"/>
</dbReference>
<accession>A8I3D2</accession>
<dbReference type="Proteomes" id="UP000000270">
    <property type="component" value="Chromosome"/>
</dbReference>
<reference evidence="2 3" key="6">
    <citation type="journal article" date="2011" name="Appl. Environ. Microbiol.">
        <title>Involvement of the azorhizobial chromosome partition gene (parA) in the onset of bacteroid differentiation during Sesbania rostrata stem nodule development.</title>
        <authorList>
            <person name="Liu CT."/>
            <person name="Lee KB."/>
            <person name="Wang YS."/>
            <person name="Peng MH."/>
            <person name="Lee KT."/>
            <person name="Suzuki S."/>
            <person name="Suzuki T."/>
            <person name="Oyaizu H."/>
        </authorList>
    </citation>
    <scope>NUCLEOTIDE SEQUENCE [LARGE SCALE GENOMIC DNA]</scope>
    <source>
        <strain evidence="3">ATCC 43989 / DSM 5975 / JCM 20966 / LMG 6465 / NBRC 14845 / NCIMB 13405 / ORS 571</strain>
    </source>
</reference>
<dbReference type="eggNOG" id="COG2423">
    <property type="taxonomic scope" value="Bacteria"/>
</dbReference>
<dbReference type="PANTHER" id="PTHR13812:SF19">
    <property type="entry name" value="KETIMINE REDUCTASE MU-CRYSTALLIN"/>
    <property type="match status" value="1"/>
</dbReference>
<keyword evidence="3" id="KW-1185">Reference proteome</keyword>
<dbReference type="STRING" id="438753.AZC_2010"/>
<dbReference type="InterPro" id="IPR036291">
    <property type="entry name" value="NAD(P)-bd_dom_sf"/>
</dbReference>
<proteinExistence type="inferred from homology"/>
<dbReference type="GO" id="GO:0016491">
    <property type="term" value="F:oxidoreductase activity"/>
    <property type="evidence" value="ECO:0007669"/>
    <property type="project" value="UniProtKB-ARBA"/>
</dbReference>
<sequence length="334" mass="34848">MLWIAHGMPFMPRRRDRCEELDMFRVFDAAQIHAALEYRALIEALRAAFAEAATETPVRQSYEVGLPGAPAHLLTMPAWRRGNVLGVKLVNVFPGNSALGLGAVNGLYVLFDGATGVPKAIMDSDALTNRRTAAASALASGFLSRPDSRTLLVVGTGHLSAHLAAAHCAVRPISRVLVWGRSPDKAEKAAAKLTAQGQPAEPVTDLAAATAEADIITSATTSTVPLIAGRNVRPGTHVDLVGAFTPAMRESDDDLIAGASVYVDTRAGALAEAGDLLQPIAAGVFAKDRVKGDLYELCGGRAAGRSSDSEITVFKSVGAAIEDLVAAQMVSGQG</sequence>
<dbReference type="GO" id="GO:0005737">
    <property type="term" value="C:cytoplasm"/>
    <property type="evidence" value="ECO:0007669"/>
    <property type="project" value="TreeGrafter"/>
</dbReference>
<evidence type="ECO:0000313" key="2">
    <source>
        <dbReference type="EMBL" id="BAF88008.1"/>
    </source>
</evidence>
<reference evidence="2 3" key="1">
    <citation type="journal article" date="2007" name="Appl. Environ. Microbiol.">
        <title>Rhizobial factors required for stem nodule maturation and maintenance in Sesbania rostrata-Azorhizobium caulinodans ORS571 symbiosis.</title>
        <authorList>
            <person name="Suzuki S."/>
            <person name="Aono T."/>
            <person name="Lee KB."/>
            <person name="Suzuki T."/>
            <person name="Liu CT."/>
            <person name="Miwa H."/>
            <person name="Wakao S."/>
            <person name="Iki T."/>
            <person name="Oyaizu H."/>
        </authorList>
    </citation>
    <scope>NUCLEOTIDE SEQUENCE [LARGE SCALE GENOMIC DNA]</scope>
    <source>
        <strain evidence="3">ATCC 43989 / DSM 5975 / JCM 20966 / LMG 6465 / NBRC 14845 / NCIMB 13405 / ORS 571</strain>
    </source>
</reference>
<gene>
    <name evidence="2" type="primary">ocd2</name>
    <name evidence="2" type="ordered locus">AZC_2010</name>
</gene>
<evidence type="ECO:0000313" key="3">
    <source>
        <dbReference type="Proteomes" id="UP000000270"/>
    </source>
</evidence>
<dbReference type="GO" id="GO:0019752">
    <property type="term" value="P:carboxylic acid metabolic process"/>
    <property type="evidence" value="ECO:0007669"/>
    <property type="project" value="UniProtKB-ARBA"/>
</dbReference>
<dbReference type="SUPFAM" id="SSF51735">
    <property type="entry name" value="NAD(P)-binding Rossmann-fold domains"/>
    <property type="match status" value="1"/>
</dbReference>
<reference evidence="2 3" key="3">
    <citation type="journal article" date="2008" name="BMC Genomics">
        <title>The genome of the versatile nitrogen fixer Azorhizobium caulinodans ORS571.</title>
        <authorList>
            <person name="Lee KB."/>
            <person name="Backer P.D."/>
            <person name="Aono T."/>
            <person name="Liu CT."/>
            <person name="Suzuki S."/>
            <person name="Suzuki T."/>
            <person name="Kaneko T."/>
            <person name="Yamada M."/>
            <person name="Tabata S."/>
            <person name="Kupfer D.M."/>
            <person name="Najar F.Z."/>
            <person name="Wiley G.B."/>
            <person name="Roe B."/>
            <person name="Binnewies T.T."/>
            <person name="Ussery D.W."/>
            <person name="D'Haeze W."/>
            <person name="Herder J.D."/>
            <person name="Gevers D."/>
            <person name="Vereecke D."/>
            <person name="Holsters M."/>
            <person name="Oyaizu H."/>
        </authorList>
    </citation>
    <scope>NUCLEOTIDE SEQUENCE [LARGE SCALE GENOMIC DNA]</scope>
    <source>
        <strain evidence="3">ATCC 43989 / DSM 5975 / JCM 20966 / LMG 6465 / NBRC 14845 / NCIMB 13405 / ORS 571</strain>
    </source>
</reference>
<dbReference type="AlphaFoldDB" id="A8I3D2"/>
<name>A8I3D2_AZOC5</name>
<dbReference type="KEGG" id="azc:AZC_2010"/>
<reference evidence="2 3" key="4">
    <citation type="journal article" date="2009" name="Appl. Environ. Microbiol.">
        <title>Comparative genome-wide transcriptional profiling of Azorhizobium caulinodans ORS571 grown under free-living and symbiotic conditions.</title>
        <authorList>
            <person name="Tsukada S."/>
            <person name="Aono T."/>
            <person name="Akiba N."/>
            <person name="Lee KB."/>
            <person name="Liu CT."/>
            <person name="Toyazaki H."/>
            <person name="Oyaizu H."/>
        </authorList>
    </citation>
    <scope>NUCLEOTIDE SEQUENCE [LARGE SCALE GENOMIC DNA]</scope>
    <source>
        <strain evidence="3">ATCC 43989 / DSM 5975 / JCM 20966 / LMG 6465 / NBRC 14845 / NCIMB 13405 / ORS 571</strain>
    </source>
</reference>
<dbReference type="EMBL" id="AP009384">
    <property type="protein sequence ID" value="BAF88008.1"/>
    <property type="molecule type" value="Genomic_DNA"/>
</dbReference>
<protein>
    <submittedName>
        <fullName evidence="2">Ornithine cyclodeaminase</fullName>
    </submittedName>
</protein>
<dbReference type="PANTHER" id="PTHR13812">
    <property type="entry name" value="KETIMINE REDUCTASE MU-CRYSTALLIN"/>
    <property type="match status" value="1"/>
</dbReference>
<evidence type="ECO:0000256" key="1">
    <source>
        <dbReference type="ARBA" id="ARBA00008903"/>
    </source>
</evidence>
<reference evidence="3" key="2">
    <citation type="submission" date="2007-04" db="EMBL/GenBank/DDBJ databases">
        <title>Complete genome sequence of the nitrogen-fixing bacterium Azorhizobium caulinodans ORS571.</title>
        <authorList>
            <person name="Lee K.B."/>
            <person name="Backer P.D."/>
            <person name="Aono T."/>
            <person name="Liu C.T."/>
            <person name="Suzuki S."/>
            <person name="Suzuki T."/>
            <person name="Kaneko T."/>
            <person name="Yamada M."/>
            <person name="Tabata S."/>
            <person name="Kupfer D.M."/>
            <person name="Najar F.Z."/>
            <person name="Wiley G.B."/>
            <person name="Roe B."/>
            <person name="Binnewies T."/>
            <person name="Ussery D."/>
            <person name="Vereecke D."/>
            <person name="Gevers D."/>
            <person name="Holsters M."/>
            <person name="Oyaizu H."/>
        </authorList>
    </citation>
    <scope>NUCLEOTIDE SEQUENCE [LARGE SCALE GENOMIC DNA]</scope>
    <source>
        <strain evidence="3">ATCC 43989 / DSM 5975 / JCM 20966 / LMG 6465 / NBRC 14845 / NCIMB 13405 / ORS 571</strain>
    </source>
</reference>